<dbReference type="STRING" id="1202772.A0A1V9ZE69"/>
<dbReference type="OrthoDB" id="418349at2759"/>
<dbReference type="SUPFAM" id="SSF55120">
    <property type="entry name" value="Pseudouridine synthase"/>
    <property type="match status" value="1"/>
</dbReference>
<dbReference type="PROSITE" id="PS01129">
    <property type="entry name" value="PSI_RLU"/>
    <property type="match status" value="1"/>
</dbReference>
<dbReference type="InterPro" id="IPR006224">
    <property type="entry name" value="PsdUridine_synth_RluA-like_CS"/>
</dbReference>
<dbReference type="EMBL" id="JNBR01000149">
    <property type="protein sequence ID" value="OQR96296.1"/>
    <property type="molecule type" value="Genomic_DNA"/>
</dbReference>
<dbReference type="InterPro" id="IPR006145">
    <property type="entry name" value="PsdUridine_synth_RsuA/RluA"/>
</dbReference>
<evidence type="ECO:0000256" key="1">
    <source>
        <dbReference type="PIRSR" id="PIRSR606225-1"/>
    </source>
</evidence>
<dbReference type="AlphaFoldDB" id="A0A1V9ZE69"/>
<evidence type="ECO:0000313" key="5">
    <source>
        <dbReference type="Proteomes" id="UP000243579"/>
    </source>
</evidence>
<dbReference type="InterPro" id="IPR006225">
    <property type="entry name" value="PsdUridine_synth_RluC/D"/>
</dbReference>
<comment type="similarity">
    <text evidence="2">Belongs to the pseudouridine synthase RluA family.</text>
</comment>
<dbReference type="InterPro" id="IPR020103">
    <property type="entry name" value="PsdUridine_synth_cat_dom_sf"/>
</dbReference>
<name>A0A1V9ZE69_ACHHY</name>
<dbReference type="PANTHER" id="PTHR21600:SF89">
    <property type="entry name" value="RIBOSOMAL LARGE SUBUNIT PSEUDOURIDINE SYNTHASE A"/>
    <property type="match status" value="1"/>
</dbReference>
<sequence>MKRKRQPLESGAEDVVRAALTQALEAIAATVPGLEPAAFLPLRLHGVKARDLLPRDAATVGTTQYSSDLPIRLFHSKCFADAQAPAVVAEQVRAAAMAFWDRLPTAAEFVVVDVRVDPTTGRLVAFTRQVQPTIRDDVMLDASITVLHEDPAILVVDKPPNVLSVDGVDHPTSLFSLLQLKYPQVRMVHRLDFETSGVLVVALTREAAQHLNAQFRLKTVRKTYHALVHGVFDPPSGSISAPIGPDPTHRVRQRIDVAHGKASETSYAQLSTAGETSFVELQPVTGRTHQLRVHLHSLGCPIVGDSLYYLGPEAAKAISRLHLHASSLTVQHPTTGLAMTFESPCPFRPTTDKPLTSPPAAASGELDCASVY</sequence>
<gene>
    <name evidence="4" type="ORF">ACHHYP_20801</name>
</gene>
<keyword evidence="2" id="KW-0413">Isomerase</keyword>
<comment type="catalytic activity">
    <reaction evidence="2">
        <text>a uridine in RNA = a pseudouridine in RNA</text>
        <dbReference type="Rhea" id="RHEA:48348"/>
        <dbReference type="Rhea" id="RHEA-COMP:12068"/>
        <dbReference type="Rhea" id="RHEA-COMP:12069"/>
        <dbReference type="ChEBI" id="CHEBI:65314"/>
        <dbReference type="ChEBI" id="CHEBI:65315"/>
    </reaction>
</comment>
<feature type="active site" evidence="1">
    <location>
        <position position="192"/>
    </location>
</feature>
<dbReference type="CDD" id="cd02869">
    <property type="entry name" value="PseudoU_synth_RluA_like"/>
    <property type="match status" value="1"/>
</dbReference>
<dbReference type="GO" id="GO:0000455">
    <property type="term" value="P:enzyme-directed rRNA pseudouridine synthesis"/>
    <property type="evidence" value="ECO:0007669"/>
    <property type="project" value="TreeGrafter"/>
</dbReference>
<feature type="domain" description="Pseudouridine synthase RsuA/RluA-like" evidence="3">
    <location>
        <begin position="153"/>
        <end position="296"/>
    </location>
</feature>
<reference evidence="4 5" key="1">
    <citation type="journal article" date="2014" name="Genome Biol. Evol.">
        <title>The secreted proteins of Achlya hypogyna and Thraustotheca clavata identify the ancestral oomycete secretome and reveal gene acquisitions by horizontal gene transfer.</title>
        <authorList>
            <person name="Misner I."/>
            <person name="Blouin N."/>
            <person name="Leonard G."/>
            <person name="Richards T.A."/>
            <person name="Lane C.E."/>
        </authorList>
    </citation>
    <scope>NUCLEOTIDE SEQUENCE [LARGE SCALE GENOMIC DNA]</scope>
    <source>
        <strain evidence="4 5">ATCC 48635</strain>
    </source>
</reference>
<dbReference type="NCBIfam" id="TIGR00005">
    <property type="entry name" value="rluA_subfam"/>
    <property type="match status" value="1"/>
</dbReference>
<evidence type="ECO:0000259" key="3">
    <source>
        <dbReference type="Pfam" id="PF00849"/>
    </source>
</evidence>
<accession>A0A1V9ZE69</accession>
<proteinExistence type="inferred from homology"/>
<comment type="function">
    <text evidence="2">Responsible for synthesis of pseudouridine from uracil.</text>
</comment>
<dbReference type="Gene3D" id="3.30.2350.10">
    <property type="entry name" value="Pseudouridine synthase"/>
    <property type="match status" value="1"/>
</dbReference>
<dbReference type="InterPro" id="IPR050188">
    <property type="entry name" value="RluA_PseudoU_synthase"/>
</dbReference>
<comment type="caution">
    <text evidence="4">The sequence shown here is derived from an EMBL/GenBank/DDBJ whole genome shotgun (WGS) entry which is preliminary data.</text>
</comment>
<dbReference type="GO" id="GO:0009982">
    <property type="term" value="F:pseudouridine synthase activity"/>
    <property type="evidence" value="ECO:0007669"/>
    <property type="project" value="InterPro"/>
</dbReference>
<dbReference type="EC" id="5.4.99.-" evidence="2"/>
<evidence type="ECO:0000313" key="4">
    <source>
        <dbReference type="EMBL" id="OQR96296.1"/>
    </source>
</evidence>
<dbReference type="PANTHER" id="PTHR21600">
    <property type="entry name" value="MITOCHONDRIAL RNA PSEUDOURIDINE SYNTHASE"/>
    <property type="match status" value="1"/>
</dbReference>
<evidence type="ECO:0000256" key="2">
    <source>
        <dbReference type="RuleBase" id="RU362028"/>
    </source>
</evidence>
<dbReference type="GO" id="GO:0003723">
    <property type="term" value="F:RNA binding"/>
    <property type="evidence" value="ECO:0007669"/>
    <property type="project" value="InterPro"/>
</dbReference>
<organism evidence="4 5">
    <name type="scientific">Achlya hypogyna</name>
    <name type="common">Oomycete</name>
    <name type="synonym">Protoachlya hypogyna</name>
    <dbReference type="NCBI Taxonomy" id="1202772"/>
    <lineage>
        <taxon>Eukaryota</taxon>
        <taxon>Sar</taxon>
        <taxon>Stramenopiles</taxon>
        <taxon>Oomycota</taxon>
        <taxon>Saprolegniomycetes</taxon>
        <taxon>Saprolegniales</taxon>
        <taxon>Achlyaceae</taxon>
        <taxon>Achlya</taxon>
    </lineage>
</organism>
<dbReference type="Proteomes" id="UP000243579">
    <property type="component" value="Unassembled WGS sequence"/>
</dbReference>
<keyword evidence="5" id="KW-1185">Reference proteome</keyword>
<dbReference type="Pfam" id="PF00849">
    <property type="entry name" value="PseudoU_synth_2"/>
    <property type="match status" value="1"/>
</dbReference>
<protein>
    <recommendedName>
        <fullName evidence="2">Pseudouridine synthase</fullName>
        <ecNumber evidence="2">5.4.99.-</ecNumber>
    </recommendedName>
</protein>